<protein>
    <submittedName>
        <fullName evidence="8">Extracellular solute-binding protein</fullName>
    </submittedName>
</protein>
<dbReference type="EMBL" id="JASPDQ010000003">
    <property type="protein sequence ID" value="MDK8601283.1"/>
    <property type="molecule type" value="Genomic_DNA"/>
</dbReference>
<evidence type="ECO:0000313" key="8">
    <source>
        <dbReference type="EMBL" id="MDK8601283.1"/>
    </source>
</evidence>
<feature type="transmembrane region" description="Helical" evidence="6">
    <location>
        <begin position="586"/>
        <end position="607"/>
    </location>
</feature>
<dbReference type="GO" id="GO:0030975">
    <property type="term" value="F:thiamine binding"/>
    <property type="evidence" value="ECO:0007669"/>
    <property type="project" value="TreeGrafter"/>
</dbReference>
<name>A0AAW6ZLY2_9ACTO</name>
<evidence type="ECO:0000256" key="1">
    <source>
        <dbReference type="ARBA" id="ARBA00004141"/>
    </source>
</evidence>
<accession>A0AAW6ZLY2</accession>
<comment type="caution">
    <text evidence="8">The sequence shown here is derived from an EMBL/GenBank/DDBJ whole genome shotgun (WGS) entry which is preliminary data.</text>
</comment>
<gene>
    <name evidence="8" type="ORF">QP858_02270</name>
</gene>
<dbReference type="Proteomes" id="UP001225576">
    <property type="component" value="Unassembled WGS sequence"/>
</dbReference>
<feature type="transmembrane region" description="Helical" evidence="6">
    <location>
        <begin position="466"/>
        <end position="489"/>
    </location>
</feature>
<feature type="transmembrane region" description="Helical" evidence="6">
    <location>
        <begin position="12"/>
        <end position="29"/>
    </location>
</feature>
<dbReference type="PANTHER" id="PTHR30006">
    <property type="entry name" value="THIAMINE-BINDING PERIPLASMIC PROTEIN-RELATED"/>
    <property type="match status" value="1"/>
</dbReference>
<feature type="transmembrane region" description="Helical" evidence="6">
    <location>
        <begin position="411"/>
        <end position="435"/>
    </location>
</feature>
<keyword evidence="3" id="KW-0732">Signal</keyword>
<dbReference type="Gene3D" id="1.10.3720.10">
    <property type="entry name" value="MetI-like"/>
    <property type="match status" value="1"/>
</dbReference>
<dbReference type="SUPFAM" id="SSF53850">
    <property type="entry name" value="Periplasmic binding protein-like II"/>
    <property type="match status" value="1"/>
</dbReference>
<dbReference type="AlphaFoldDB" id="A0AAW6ZLY2"/>
<dbReference type="SUPFAM" id="SSF161098">
    <property type="entry name" value="MetI-like"/>
    <property type="match status" value="1"/>
</dbReference>
<feature type="transmembrane region" description="Helical" evidence="6">
    <location>
        <begin position="706"/>
        <end position="730"/>
    </location>
</feature>
<feature type="transmembrane region" description="Helical" evidence="6">
    <location>
        <begin position="764"/>
        <end position="787"/>
    </location>
</feature>
<dbReference type="GO" id="GO:0030288">
    <property type="term" value="C:outer membrane-bounded periplasmic space"/>
    <property type="evidence" value="ECO:0007669"/>
    <property type="project" value="TreeGrafter"/>
</dbReference>
<organism evidence="8 9">
    <name type="scientific">Trueperella bernardiae</name>
    <dbReference type="NCBI Taxonomy" id="59561"/>
    <lineage>
        <taxon>Bacteria</taxon>
        <taxon>Bacillati</taxon>
        <taxon>Actinomycetota</taxon>
        <taxon>Actinomycetes</taxon>
        <taxon>Actinomycetales</taxon>
        <taxon>Actinomycetaceae</taxon>
        <taxon>Trueperella</taxon>
    </lineage>
</organism>
<dbReference type="PROSITE" id="PS50928">
    <property type="entry name" value="ABC_TM1"/>
    <property type="match status" value="1"/>
</dbReference>
<dbReference type="RefSeq" id="WP_070448282.1">
    <property type="nucleotide sequence ID" value="NZ_CP127099.1"/>
</dbReference>
<evidence type="ECO:0000256" key="3">
    <source>
        <dbReference type="ARBA" id="ARBA00022729"/>
    </source>
</evidence>
<comment type="subcellular location">
    <subcellularLocation>
        <location evidence="1">Membrane</location>
        <topology evidence="1">Multi-pass membrane protein</topology>
    </subcellularLocation>
</comment>
<keyword evidence="4 6" id="KW-1133">Transmembrane helix</keyword>
<dbReference type="GO" id="GO:0016020">
    <property type="term" value="C:membrane"/>
    <property type="evidence" value="ECO:0007669"/>
    <property type="project" value="UniProtKB-SubCell"/>
</dbReference>
<feature type="transmembrane region" description="Helical" evidence="6">
    <location>
        <begin position="614"/>
        <end position="638"/>
    </location>
</feature>
<proteinExistence type="predicted"/>
<evidence type="ECO:0000256" key="4">
    <source>
        <dbReference type="ARBA" id="ARBA00022989"/>
    </source>
</evidence>
<dbReference type="Gene3D" id="3.40.190.10">
    <property type="entry name" value="Periplasmic binding protein-like II"/>
    <property type="match status" value="2"/>
</dbReference>
<keyword evidence="2 6" id="KW-0812">Transmembrane</keyword>
<feature type="transmembrane region" description="Helical" evidence="6">
    <location>
        <begin position="658"/>
        <end position="685"/>
    </location>
</feature>
<evidence type="ECO:0000256" key="2">
    <source>
        <dbReference type="ARBA" id="ARBA00022692"/>
    </source>
</evidence>
<feature type="domain" description="ABC transmembrane type-1" evidence="7">
    <location>
        <begin position="344"/>
        <end position="529"/>
    </location>
</feature>
<evidence type="ECO:0000256" key="5">
    <source>
        <dbReference type="ARBA" id="ARBA00023136"/>
    </source>
</evidence>
<evidence type="ECO:0000256" key="6">
    <source>
        <dbReference type="SAM" id="Phobius"/>
    </source>
</evidence>
<dbReference type="GO" id="GO:0030976">
    <property type="term" value="F:thiamine pyrophosphate binding"/>
    <property type="evidence" value="ECO:0007669"/>
    <property type="project" value="TreeGrafter"/>
</dbReference>
<sequence length="800" mass="83487">MRHSRWFHRHAWLVVAPLIAVGIIGALLTRQTEPDLTILCSNKAEACEAVAHSFEAAQGVNALVVRVPTSQALAHISSPNARGEFDVWMGGPAEAYTQAAADGLLRPLASEPANSIPGRWKDPGRRWFGIYGGVLSLCVANDAVAPVSWDALIDPAYADAIAMPHPSTSGTAATILWSQVERLGSEDGARAYYRALEKNVGTYTTSGTFPAPIVAGGRLPLALTFDSYCLAERNAGKAVHPVYFADGVGFEIGSVGVLAGTTRPELAEAFVGYAIADEGQMVSAAASTQYPTSAALAGNLSTTLDAVAVPIFGEDIERAGAHRSELIATWERDRLGDSPYLEALPRSLVVALAAGLVSALAGMALALGYRFGRFRVLTAMLAVTPFLLPPATWALALTYPPFGLDVDGTGVVILASAISSVPIGFAVSLLALAAVGDRHLIEARALGLPRSAIAARLVAPQAARGVLMATAVAGLLTLTDPTLTLVFGGTRRYFASEILIGMSTNRPGAMPAALAISCAIAALVSLPLSRALTARIRSVDPASPSPPAPQPWAGLLFALAVPLVALAWIVAANARRSASLSVTTTVAILLVVVTVALILAGLIVMAVPVRRAHLLVYPSLVLVLSAQTTGGVFVSALHSDWMELAGAKLVPPIVGVDSLYQGFLGVVLAYLLLVLPLAVLAMVIVRLDIRPFVAAMRDAGAYRLRLAGELLPIVWPTLTIAVALLTGLVLTRSAPAIFIDVGGRLALTPLAVQSQVAAAADGQAFGLSIIMSMLVISLLAVAGVLWIEVRRKRWRSSSTV</sequence>
<dbReference type="CDD" id="cd06261">
    <property type="entry name" value="TM_PBP2"/>
    <property type="match status" value="1"/>
</dbReference>
<evidence type="ECO:0000259" key="7">
    <source>
        <dbReference type="PROSITE" id="PS50928"/>
    </source>
</evidence>
<keyword evidence="5 6" id="KW-0472">Membrane</keyword>
<feature type="transmembrane region" description="Helical" evidence="6">
    <location>
        <begin position="376"/>
        <end position="399"/>
    </location>
</feature>
<feature type="transmembrane region" description="Helical" evidence="6">
    <location>
        <begin position="348"/>
        <end position="369"/>
    </location>
</feature>
<evidence type="ECO:0000313" key="9">
    <source>
        <dbReference type="Proteomes" id="UP001225576"/>
    </source>
</evidence>
<dbReference type="PANTHER" id="PTHR30006:SF2">
    <property type="entry name" value="ABC TRANSPORTER SUBSTRATE-BINDING PROTEIN"/>
    <property type="match status" value="1"/>
</dbReference>
<dbReference type="InterPro" id="IPR000515">
    <property type="entry name" value="MetI-like"/>
</dbReference>
<dbReference type="GO" id="GO:0055085">
    <property type="term" value="P:transmembrane transport"/>
    <property type="evidence" value="ECO:0007669"/>
    <property type="project" value="InterPro"/>
</dbReference>
<feature type="transmembrane region" description="Helical" evidence="6">
    <location>
        <begin position="509"/>
        <end position="532"/>
    </location>
</feature>
<reference evidence="8" key="1">
    <citation type="submission" date="2023-05" db="EMBL/GenBank/DDBJ databases">
        <title>Genomic Catalog of Human Bladder Bacteria.</title>
        <authorList>
            <person name="Du J."/>
        </authorList>
    </citation>
    <scope>NUCLEOTIDE SEQUENCE</scope>
    <source>
        <strain evidence="8">UMB1304A</strain>
    </source>
</reference>
<dbReference type="InterPro" id="IPR035906">
    <property type="entry name" value="MetI-like_sf"/>
</dbReference>
<dbReference type="GO" id="GO:0015888">
    <property type="term" value="P:thiamine transport"/>
    <property type="evidence" value="ECO:0007669"/>
    <property type="project" value="TreeGrafter"/>
</dbReference>
<feature type="transmembrane region" description="Helical" evidence="6">
    <location>
        <begin position="552"/>
        <end position="574"/>
    </location>
</feature>
<dbReference type="Pfam" id="PF13343">
    <property type="entry name" value="SBP_bac_6"/>
    <property type="match status" value="1"/>
</dbReference>